<protein>
    <submittedName>
        <fullName evidence="2">Uncharacterized protein</fullName>
    </submittedName>
</protein>
<sequence>MGAMRGTTVPMAAALVPAAAATRMLVEDTPGAEQEFTADKVALYMVIGVLALLVSYMTSAILIIRYTEGIWRLPLGASSCRSFWQTSSQLCRSACAVTAQVFFACIVPLRECCRLISCCSPWRTPYQGLGDGHNDLRKHYKRVHLDVDPHMSISYQSTSAPGVPTSEV</sequence>
<name>A0A7S2W6D6_9STRA</name>
<reference evidence="2" key="1">
    <citation type="submission" date="2021-01" db="EMBL/GenBank/DDBJ databases">
        <authorList>
            <person name="Corre E."/>
            <person name="Pelletier E."/>
            <person name="Niang G."/>
            <person name="Scheremetjew M."/>
            <person name="Finn R."/>
            <person name="Kale V."/>
            <person name="Holt S."/>
            <person name="Cochrane G."/>
            <person name="Meng A."/>
            <person name="Brown T."/>
            <person name="Cohen L."/>
        </authorList>
    </citation>
    <scope>NUCLEOTIDE SEQUENCE</scope>
    <source>
        <strain evidence="2">CCMP1243</strain>
    </source>
</reference>
<gene>
    <name evidence="2" type="ORF">RMAR1173_LOCUS4474</name>
</gene>
<feature type="transmembrane region" description="Helical" evidence="1">
    <location>
        <begin position="44"/>
        <end position="64"/>
    </location>
</feature>
<keyword evidence="1" id="KW-0472">Membrane</keyword>
<evidence type="ECO:0000313" key="2">
    <source>
        <dbReference type="EMBL" id="CAD9670840.1"/>
    </source>
</evidence>
<proteinExistence type="predicted"/>
<dbReference type="AlphaFoldDB" id="A0A7S2W6D6"/>
<accession>A0A7S2W6D6</accession>
<organism evidence="2">
    <name type="scientific">Rhizochromulina marina</name>
    <dbReference type="NCBI Taxonomy" id="1034831"/>
    <lineage>
        <taxon>Eukaryota</taxon>
        <taxon>Sar</taxon>
        <taxon>Stramenopiles</taxon>
        <taxon>Ochrophyta</taxon>
        <taxon>Dictyochophyceae</taxon>
        <taxon>Rhizochromulinales</taxon>
        <taxon>Rhizochromulina</taxon>
    </lineage>
</organism>
<keyword evidence="1" id="KW-1133">Transmembrane helix</keyword>
<keyword evidence="1" id="KW-0812">Transmembrane</keyword>
<dbReference type="EMBL" id="HBHJ01006886">
    <property type="protein sequence ID" value="CAD9670840.1"/>
    <property type="molecule type" value="Transcribed_RNA"/>
</dbReference>
<evidence type="ECO:0000256" key="1">
    <source>
        <dbReference type="SAM" id="Phobius"/>
    </source>
</evidence>